<dbReference type="GO" id="GO:0019363">
    <property type="term" value="P:pyridine nucleotide biosynthetic process"/>
    <property type="evidence" value="ECO:0007669"/>
    <property type="project" value="UniProtKB-KW"/>
</dbReference>
<comment type="pathway">
    <text evidence="5">Cofactor biosynthesis; nicotinate biosynthesis; nicotinate from nicotinamide: step 1/1.</text>
</comment>
<dbReference type="PANTHER" id="PTHR11080:SF2">
    <property type="entry name" value="LD05707P"/>
    <property type="match status" value="1"/>
</dbReference>
<keyword evidence="4" id="KW-0378">Hydrolase</keyword>
<feature type="compositionally biased region" description="Low complexity" evidence="8">
    <location>
        <begin position="16"/>
        <end position="27"/>
    </location>
</feature>
<dbReference type="RefSeq" id="WP_006903503.1">
    <property type="nucleotide sequence ID" value="NZ_JH976535.1"/>
</dbReference>
<sequence>MDRLQPGGAATGGGAAPAPAGAVTPEAAAQHPDAALVVVDVQNDFCPGGALAVPQGDQVVPVLNRWIGAFHAAGRPVVFTQDWHPSGHVSFREQGGPWPVHCVQGSPGAAFHPDLQVRGTVFRKGFAPDREAYSGFDGALAAGEAGVRPEVTLAGWLRQQGVRHLYVGGLATDYCVRATVLDGLREGFRVTVLVPAVRAVDVTPGDGERALAEMEAHGALLAAGDAGEAR</sequence>
<name>K6PRD7_9FIRM</name>
<accession>K6PRD7</accession>
<dbReference type="InterPro" id="IPR036380">
    <property type="entry name" value="Isochorismatase-like_sf"/>
</dbReference>
<comment type="caution">
    <text evidence="10">The sequence shown here is derived from an EMBL/GenBank/DDBJ whole genome shotgun (WGS) entry which is preliminary data.</text>
</comment>
<evidence type="ECO:0000256" key="5">
    <source>
        <dbReference type="ARBA" id="ARBA00037900"/>
    </source>
</evidence>
<dbReference type="EC" id="3.5.1.19" evidence="6"/>
<evidence type="ECO:0000259" key="9">
    <source>
        <dbReference type="Pfam" id="PF00857"/>
    </source>
</evidence>
<organism evidence="10 11">
    <name type="scientific">Thermaerobacter subterraneus DSM 13965</name>
    <dbReference type="NCBI Taxonomy" id="867903"/>
    <lineage>
        <taxon>Bacteria</taxon>
        <taxon>Bacillati</taxon>
        <taxon>Bacillota</taxon>
        <taxon>Clostridia</taxon>
        <taxon>Eubacteriales</taxon>
        <taxon>Clostridiales Family XVII. Incertae Sedis</taxon>
        <taxon>Thermaerobacter</taxon>
    </lineage>
</organism>
<feature type="domain" description="Isochorismatase-like" evidence="9">
    <location>
        <begin position="34"/>
        <end position="219"/>
    </location>
</feature>
<dbReference type="GO" id="GO:0008936">
    <property type="term" value="F:nicotinamidase activity"/>
    <property type="evidence" value="ECO:0007669"/>
    <property type="project" value="UniProtKB-EC"/>
</dbReference>
<evidence type="ECO:0000256" key="1">
    <source>
        <dbReference type="ARBA" id="ARBA00006336"/>
    </source>
</evidence>
<evidence type="ECO:0000313" key="10">
    <source>
        <dbReference type="EMBL" id="EKP95482.1"/>
    </source>
</evidence>
<dbReference type="InterPro" id="IPR000868">
    <property type="entry name" value="Isochorismatase-like_dom"/>
</dbReference>
<dbReference type="STRING" id="867903.ThesuDRAFT_01234"/>
<gene>
    <name evidence="10" type="ORF">ThesuDRAFT_01234</name>
</gene>
<dbReference type="Gene3D" id="3.40.50.850">
    <property type="entry name" value="Isochorismatase-like"/>
    <property type="match status" value="1"/>
</dbReference>
<dbReference type="OrthoDB" id="9796485at2"/>
<comment type="similarity">
    <text evidence="1">Belongs to the isochorismatase family.</text>
</comment>
<dbReference type="PANTHER" id="PTHR11080">
    <property type="entry name" value="PYRAZINAMIDASE/NICOTINAMIDASE"/>
    <property type="match status" value="1"/>
</dbReference>
<dbReference type="EMBL" id="AENY02000002">
    <property type="protein sequence ID" value="EKP95482.1"/>
    <property type="molecule type" value="Genomic_DNA"/>
</dbReference>
<dbReference type="HOGENOM" id="CLU_068979_13_2_9"/>
<dbReference type="Pfam" id="PF00857">
    <property type="entry name" value="Isochorismatase"/>
    <property type="match status" value="1"/>
</dbReference>
<dbReference type="CDD" id="cd01011">
    <property type="entry name" value="nicotinamidase"/>
    <property type="match status" value="1"/>
</dbReference>
<evidence type="ECO:0000256" key="3">
    <source>
        <dbReference type="ARBA" id="ARBA00022723"/>
    </source>
</evidence>
<dbReference type="SUPFAM" id="SSF52499">
    <property type="entry name" value="Isochorismatase-like hydrolases"/>
    <property type="match status" value="1"/>
</dbReference>
<keyword evidence="2" id="KW-0662">Pyridine nucleotide biosynthesis</keyword>
<dbReference type="GO" id="GO:0046872">
    <property type="term" value="F:metal ion binding"/>
    <property type="evidence" value="ECO:0007669"/>
    <property type="project" value="UniProtKB-KW"/>
</dbReference>
<reference evidence="10" key="2">
    <citation type="submission" date="2012-10" db="EMBL/GenBank/DDBJ databases">
        <title>Improved high-quality draft of Thermaerobacter subterraneus C21, DSM 13965.</title>
        <authorList>
            <consortium name="DOE Joint Genome Institute"/>
            <person name="Eisen J."/>
            <person name="Huntemann M."/>
            <person name="Wei C.-L."/>
            <person name="Han J."/>
            <person name="Detter J.C."/>
            <person name="Han C."/>
            <person name="Tapia R."/>
            <person name="Chen A."/>
            <person name="Kyrpides N."/>
            <person name="Mavromatis K."/>
            <person name="Markowitz V."/>
            <person name="Szeto E."/>
            <person name="Ivanova N."/>
            <person name="Mikhailova N."/>
            <person name="Ovchinnikova G."/>
            <person name="Pagani I."/>
            <person name="Pati A."/>
            <person name="Goodwin L."/>
            <person name="Nordberg H.P."/>
            <person name="Cantor M.N."/>
            <person name="Hua S.X."/>
            <person name="Woyke T."/>
            <person name="Eisen J."/>
            <person name="Klenk H.-P."/>
        </authorList>
    </citation>
    <scope>NUCLEOTIDE SEQUENCE [LARGE SCALE GENOMIC DNA]</scope>
    <source>
        <strain evidence="10">DSM 13965</strain>
    </source>
</reference>
<dbReference type="Proteomes" id="UP000005710">
    <property type="component" value="Unassembled WGS sequence"/>
</dbReference>
<feature type="region of interest" description="Disordered" evidence="8">
    <location>
        <begin position="1"/>
        <end position="27"/>
    </location>
</feature>
<reference evidence="10" key="1">
    <citation type="submission" date="2010-10" db="EMBL/GenBank/DDBJ databases">
        <authorList>
            <consortium name="US DOE Joint Genome Institute (JGI-PGF)"/>
            <person name="Lucas S."/>
            <person name="Copeland A."/>
            <person name="Lapidus A."/>
            <person name="Bruce D."/>
            <person name="Goodwin L."/>
            <person name="Pitluck S."/>
            <person name="Kyrpides N."/>
            <person name="Mavromatis K."/>
            <person name="Detter J.C."/>
            <person name="Han C."/>
            <person name="Land M."/>
            <person name="Hauser L."/>
            <person name="Markowitz V."/>
            <person name="Cheng J.-F."/>
            <person name="Hugenholtz P."/>
            <person name="Woyke T."/>
            <person name="Wu D."/>
            <person name="Pukall R."/>
            <person name="Wahrenburg C."/>
            <person name="Brambilla E."/>
            <person name="Klenk H.-P."/>
            <person name="Eisen J.A."/>
        </authorList>
    </citation>
    <scope>NUCLEOTIDE SEQUENCE [LARGE SCALE GENOMIC DNA]</scope>
    <source>
        <strain evidence="10">DSM 13965</strain>
    </source>
</reference>
<evidence type="ECO:0000256" key="4">
    <source>
        <dbReference type="ARBA" id="ARBA00022801"/>
    </source>
</evidence>
<evidence type="ECO:0000256" key="7">
    <source>
        <dbReference type="ARBA" id="ARBA00043224"/>
    </source>
</evidence>
<dbReference type="NCBIfam" id="NF008623">
    <property type="entry name" value="PRK11609.1"/>
    <property type="match status" value="1"/>
</dbReference>
<dbReference type="AlphaFoldDB" id="K6PRD7"/>
<dbReference type="InterPro" id="IPR052347">
    <property type="entry name" value="Isochorismatase_Nicotinamidase"/>
</dbReference>
<proteinExistence type="inferred from homology"/>
<evidence type="ECO:0000256" key="2">
    <source>
        <dbReference type="ARBA" id="ARBA00022642"/>
    </source>
</evidence>
<evidence type="ECO:0000313" key="11">
    <source>
        <dbReference type="Proteomes" id="UP000005710"/>
    </source>
</evidence>
<keyword evidence="11" id="KW-1185">Reference proteome</keyword>
<keyword evidence="3" id="KW-0479">Metal-binding</keyword>
<dbReference type="eggNOG" id="COG1335">
    <property type="taxonomic scope" value="Bacteria"/>
</dbReference>
<protein>
    <recommendedName>
        <fullName evidence="6">nicotinamidase</fullName>
        <ecNumber evidence="6">3.5.1.19</ecNumber>
    </recommendedName>
    <alternativeName>
        <fullName evidence="7">Nicotinamide deamidase</fullName>
    </alternativeName>
</protein>
<evidence type="ECO:0000256" key="8">
    <source>
        <dbReference type="SAM" id="MobiDB-lite"/>
    </source>
</evidence>
<evidence type="ECO:0000256" key="6">
    <source>
        <dbReference type="ARBA" id="ARBA00039017"/>
    </source>
</evidence>